<dbReference type="Proteomes" id="UP000006512">
    <property type="component" value="Unassembled WGS sequence"/>
</dbReference>
<dbReference type="InterPro" id="IPR011990">
    <property type="entry name" value="TPR-like_helical_dom_sf"/>
</dbReference>
<dbReference type="Gene3D" id="1.25.40.10">
    <property type="entry name" value="Tetratricopeptide repeat domain"/>
    <property type="match status" value="1"/>
</dbReference>
<feature type="signal peptide" evidence="1">
    <location>
        <begin position="1"/>
        <end position="27"/>
    </location>
</feature>
<evidence type="ECO:0000256" key="1">
    <source>
        <dbReference type="SAM" id="SignalP"/>
    </source>
</evidence>
<dbReference type="EMBL" id="GL883079">
    <property type="protein sequence ID" value="EGF90483.1"/>
    <property type="molecule type" value="Genomic_DNA"/>
</dbReference>
<accession>F4QQJ6</accession>
<dbReference type="AlphaFoldDB" id="F4QQJ6"/>
<gene>
    <name evidence="2" type="ORF">ABI_35060</name>
</gene>
<dbReference type="OrthoDB" id="8929480at2"/>
<evidence type="ECO:0000313" key="2">
    <source>
        <dbReference type="EMBL" id="EGF90483.1"/>
    </source>
</evidence>
<keyword evidence="1" id="KW-0732">Signal</keyword>
<feature type="chain" id="PRO_5003314338" description="Tetratricopeptide repeat family protein" evidence="1">
    <location>
        <begin position="28"/>
        <end position="302"/>
    </location>
</feature>
<protein>
    <recommendedName>
        <fullName evidence="4">Tetratricopeptide repeat family protein</fullName>
    </recommendedName>
</protein>
<keyword evidence="3" id="KW-1185">Reference proteome</keyword>
<organism evidence="2 3">
    <name type="scientific">Asticcacaulis biprosthecium C19</name>
    <dbReference type="NCBI Taxonomy" id="715226"/>
    <lineage>
        <taxon>Bacteria</taxon>
        <taxon>Pseudomonadati</taxon>
        <taxon>Pseudomonadota</taxon>
        <taxon>Alphaproteobacteria</taxon>
        <taxon>Caulobacterales</taxon>
        <taxon>Caulobacteraceae</taxon>
        <taxon>Asticcacaulis</taxon>
    </lineage>
</organism>
<sequence length="302" mass="31931">MSFTSKALAAAVTAATCFTPIMVQAQAAIDPSAFVKYLRESGRVDEGLVGPPAIAGSAGALPATGGVQTDAAAAATDSAGATGTCDSHFTRSQALSTDLSAGFAAMSSKDPKKMAEVLPALQRQLDALPAAEIRPEVCNANHINAYTTYQNVQLSLLRDKGIDTGFPANLPLVKQPELNQSTLAYAVGWIKYEQGDFPGALAAFNKGLIMFPHYHPLQHEYLLTLVQLKNGAGVVAYAEKVLTQTHDLDDTMRGKIWAAHGMGLIMTGQAKQADDSFTVSLRYNYDQSIADLQAAIRKAAGQ</sequence>
<reference evidence="3" key="1">
    <citation type="submission" date="2011-03" db="EMBL/GenBank/DDBJ databases">
        <title>Draft genome sequence of Brevundimonas diminuta.</title>
        <authorList>
            <person name="Brown P.J.B."/>
            <person name="Buechlein A."/>
            <person name="Hemmerich C."/>
            <person name="Brun Y.V."/>
        </authorList>
    </citation>
    <scope>NUCLEOTIDE SEQUENCE [LARGE SCALE GENOMIC DNA]</scope>
    <source>
        <strain evidence="3">C19</strain>
    </source>
</reference>
<dbReference type="HOGENOM" id="CLU_920247_0_0_5"/>
<dbReference type="RefSeq" id="WP_006274287.1">
    <property type="nucleotide sequence ID" value="NZ_GL883079.1"/>
</dbReference>
<dbReference type="STRING" id="715226.ABI_35060"/>
<name>F4QQJ6_9CAUL</name>
<proteinExistence type="predicted"/>
<evidence type="ECO:0008006" key="4">
    <source>
        <dbReference type="Google" id="ProtNLM"/>
    </source>
</evidence>
<evidence type="ECO:0000313" key="3">
    <source>
        <dbReference type="Proteomes" id="UP000006512"/>
    </source>
</evidence>
<dbReference type="SUPFAM" id="SSF48452">
    <property type="entry name" value="TPR-like"/>
    <property type="match status" value="1"/>
</dbReference>